<proteinExistence type="predicted"/>
<dbReference type="RefSeq" id="WP_053331931.1">
    <property type="nucleotide sequence ID" value="NZ_CCEJ010000008.1"/>
</dbReference>
<dbReference type="Gene3D" id="3.90.550.10">
    <property type="entry name" value="Spore Coat Polysaccharide Biosynthesis Protein SpsA, Chain A"/>
    <property type="match status" value="1"/>
</dbReference>
<comment type="caution">
    <text evidence="2">The sequence shown here is derived from an EMBL/GenBank/DDBJ whole genome shotgun (WGS) entry which is preliminary data.</text>
</comment>
<dbReference type="Proteomes" id="UP000031552">
    <property type="component" value="Unassembled WGS sequence"/>
</dbReference>
<dbReference type="STRING" id="1437425.CSEC_1679"/>
<accession>A0A090CZG8</accession>
<keyword evidence="2" id="KW-0808">Transferase</keyword>
<sequence length="284" mass="32470">MIDLASIPVFILCGGLGTRIKEETEFRPKPMVPIGSHPILWHIMHLYRRSGFKHFVLCTGFKSEVIKSYFINYSSMHSDFTVDLSNNHLTIHSTHHKEDWKVTVAYTGEDTMTGARLAMAAEKYIGNAPLAAVTYGDGLCNADLKHELSFHESHGKIGTLLGVHPPSRFGELKLEESQVIEFDEKPEFKEKWINGGFFFFNKNFFSDYLSKNPDCILEREPLIRLSQKGELCIYKHNGFWACMDTQRDRDELNKLWNLGKAPWAPSFPFIQQEFQFKVASGAVS</sequence>
<dbReference type="AlphaFoldDB" id="A0A090CZG8"/>
<name>A0A090CZG8_9BACT</name>
<dbReference type="EC" id="2.7.7.33" evidence="2"/>
<organism evidence="2 3">
    <name type="scientific">Candidatus Criblamydia sequanensis CRIB-18</name>
    <dbReference type="NCBI Taxonomy" id="1437425"/>
    <lineage>
        <taxon>Bacteria</taxon>
        <taxon>Pseudomonadati</taxon>
        <taxon>Chlamydiota</taxon>
        <taxon>Chlamydiia</taxon>
        <taxon>Parachlamydiales</taxon>
        <taxon>Candidatus Criblamydiaceae</taxon>
        <taxon>Candidatus Criblamydia</taxon>
    </lineage>
</organism>
<dbReference type="InterPro" id="IPR013446">
    <property type="entry name" value="G1P_cyt_trans-like"/>
</dbReference>
<dbReference type="GO" id="GO:0047343">
    <property type="term" value="F:glucose-1-phosphate cytidylyltransferase activity"/>
    <property type="evidence" value="ECO:0007669"/>
    <property type="project" value="UniProtKB-EC"/>
</dbReference>
<dbReference type="InterPro" id="IPR005835">
    <property type="entry name" value="NTP_transferase_dom"/>
</dbReference>
<dbReference type="InterPro" id="IPR029044">
    <property type="entry name" value="Nucleotide-diphossugar_trans"/>
</dbReference>
<dbReference type="eggNOG" id="COG1208">
    <property type="taxonomic scope" value="Bacteria"/>
</dbReference>
<dbReference type="EMBL" id="CCEJ010000008">
    <property type="protein sequence ID" value="CDR34492.1"/>
    <property type="molecule type" value="Genomic_DNA"/>
</dbReference>
<keyword evidence="3" id="KW-1185">Reference proteome</keyword>
<dbReference type="Pfam" id="PF00483">
    <property type="entry name" value="NTP_transferase"/>
    <property type="match status" value="1"/>
</dbReference>
<keyword evidence="2" id="KW-0548">Nucleotidyltransferase</keyword>
<dbReference type="PANTHER" id="PTHR47183:SF1">
    <property type="entry name" value="GLUCOSE-1-PHOSPHATE CYTIDYLYLTRANSFERASE"/>
    <property type="match status" value="1"/>
</dbReference>
<dbReference type="PANTHER" id="PTHR47183">
    <property type="entry name" value="GLUCOSE-1-PHOSPHATE CYTIDYLYLTRANSFERASE-RELATED"/>
    <property type="match status" value="1"/>
</dbReference>
<dbReference type="SUPFAM" id="SSF53448">
    <property type="entry name" value="Nucleotide-diphospho-sugar transferases"/>
    <property type="match status" value="1"/>
</dbReference>
<dbReference type="OrthoDB" id="9801899at2"/>
<protein>
    <submittedName>
        <fullName evidence="2">Glucose-1-phosphate cytidylyltransferase</fullName>
        <ecNumber evidence="2">2.7.7.33</ecNumber>
    </submittedName>
</protein>
<feature type="domain" description="Nucleotidyl transferase" evidence="1">
    <location>
        <begin position="11"/>
        <end position="210"/>
    </location>
</feature>
<gene>
    <name evidence="2" type="primary">rfbF</name>
    <name evidence="2" type="ORF">CSEC_1679</name>
</gene>
<reference evidence="2" key="2">
    <citation type="submission" date="2014-09" db="EMBL/GenBank/DDBJ databases">
        <title>Criblamydia sequanensis harbors a mega-plasmid encoding arsenite resistance.</title>
        <authorList>
            <person name="Bertelli C."/>
            <person name="Goesmann A."/>
            <person name="Greub G."/>
        </authorList>
    </citation>
    <scope>NUCLEOTIDE SEQUENCE [LARGE SCALE GENOMIC DNA]</scope>
    <source>
        <strain evidence="2">CRIB-18</strain>
    </source>
</reference>
<evidence type="ECO:0000259" key="1">
    <source>
        <dbReference type="Pfam" id="PF00483"/>
    </source>
</evidence>
<evidence type="ECO:0000313" key="3">
    <source>
        <dbReference type="Proteomes" id="UP000031552"/>
    </source>
</evidence>
<evidence type="ECO:0000313" key="2">
    <source>
        <dbReference type="EMBL" id="CDR34492.1"/>
    </source>
</evidence>
<reference evidence="2" key="1">
    <citation type="submission" date="2013-12" db="EMBL/GenBank/DDBJ databases">
        <authorList>
            <person name="Linke B."/>
        </authorList>
    </citation>
    <scope>NUCLEOTIDE SEQUENCE [LARGE SCALE GENOMIC DNA]</scope>
    <source>
        <strain evidence="2">CRIB-18</strain>
    </source>
</reference>